<comment type="caution">
    <text evidence="2">The sequence shown here is derived from an EMBL/GenBank/DDBJ whole genome shotgun (WGS) entry which is preliminary data.</text>
</comment>
<name>A0A811P545_9POAL</name>
<dbReference type="AlphaFoldDB" id="A0A811P545"/>
<dbReference type="Pfam" id="PF12056">
    <property type="entry name" value="DUF3537"/>
    <property type="match status" value="1"/>
</dbReference>
<dbReference type="InterPro" id="IPR021924">
    <property type="entry name" value="DUF3537"/>
</dbReference>
<keyword evidence="3" id="KW-1185">Reference proteome</keyword>
<evidence type="ECO:0000313" key="3">
    <source>
        <dbReference type="Proteomes" id="UP000604825"/>
    </source>
</evidence>
<dbReference type="PANTHER" id="PTHR31963:SF16">
    <property type="entry name" value="OS06G0635200 PROTEIN"/>
    <property type="match status" value="1"/>
</dbReference>
<dbReference type="OrthoDB" id="1916325at2759"/>
<reference evidence="2" key="1">
    <citation type="submission" date="2020-10" db="EMBL/GenBank/DDBJ databases">
        <authorList>
            <person name="Han B."/>
            <person name="Lu T."/>
            <person name="Zhao Q."/>
            <person name="Huang X."/>
            <person name="Zhao Y."/>
        </authorList>
    </citation>
    <scope>NUCLEOTIDE SEQUENCE</scope>
</reference>
<feature type="transmembrane region" description="Helical" evidence="1">
    <location>
        <begin position="6"/>
        <end position="24"/>
    </location>
</feature>
<protein>
    <submittedName>
        <fullName evidence="2">Uncharacterized protein</fullName>
    </submittedName>
</protein>
<keyword evidence="1" id="KW-1133">Transmembrane helix</keyword>
<accession>A0A811P545</accession>
<evidence type="ECO:0000313" key="2">
    <source>
        <dbReference type="EMBL" id="CAD6232365.1"/>
    </source>
</evidence>
<dbReference type="EMBL" id="CAJGYO010000005">
    <property type="protein sequence ID" value="CAD6232365.1"/>
    <property type="molecule type" value="Genomic_DNA"/>
</dbReference>
<organism evidence="2 3">
    <name type="scientific">Miscanthus lutarioriparius</name>
    <dbReference type="NCBI Taxonomy" id="422564"/>
    <lineage>
        <taxon>Eukaryota</taxon>
        <taxon>Viridiplantae</taxon>
        <taxon>Streptophyta</taxon>
        <taxon>Embryophyta</taxon>
        <taxon>Tracheophyta</taxon>
        <taxon>Spermatophyta</taxon>
        <taxon>Magnoliopsida</taxon>
        <taxon>Liliopsida</taxon>
        <taxon>Poales</taxon>
        <taxon>Poaceae</taxon>
        <taxon>PACMAD clade</taxon>
        <taxon>Panicoideae</taxon>
        <taxon>Andropogonodae</taxon>
        <taxon>Andropogoneae</taxon>
        <taxon>Saccharinae</taxon>
        <taxon>Miscanthus</taxon>
    </lineage>
</organism>
<proteinExistence type="predicted"/>
<dbReference type="PANTHER" id="PTHR31963">
    <property type="entry name" value="RAS GUANINE NUCLEOTIDE EXCHANGE FACTOR K"/>
    <property type="match status" value="1"/>
</dbReference>
<sequence>MASWMYRSAIYLLTCVIFLFRLICHHQRLWLEDFAGSLLEEVEEGCAGVDTVLREHLDIRKQLKVIGHRFRKQLDIPGGGSTRARGVAEDVAELVAGDEAVLVLVEDA</sequence>
<keyword evidence="1" id="KW-0472">Membrane</keyword>
<evidence type="ECO:0000256" key="1">
    <source>
        <dbReference type="SAM" id="Phobius"/>
    </source>
</evidence>
<keyword evidence="1" id="KW-0812">Transmembrane</keyword>
<gene>
    <name evidence="2" type="ORF">NCGR_LOCUS22050</name>
</gene>
<dbReference type="Proteomes" id="UP000604825">
    <property type="component" value="Unassembled WGS sequence"/>
</dbReference>